<dbReference type="AlphaFoldDB" id="A0A1X7RTI7"/>
<feature type="signal peptide" evidence="1">
    <location>
        <begin position="1"/>
        <end position="17"/>
    </location>
</feature>
<reference evidence="2 3" key="1">
    <citation type="submission" date="2016-06" db="EMBL/GenBank/DDBJ databases">
        <authorList>
            <person name="Kjaerup R.B."/>
            <person name="Dalgaard T.S."/>
            <person name="Juul-Madsen H.R."/>
        </authorList>
    </citation>
    <scope>NUCLEOTIDE SEQUENCE [LARGE SCALE GENOMIC DNA]</scope>
</reference>
<evidence type="ECO:0000256" key="1">
    <source>
        <dbReference type="SAM" id="SignalP"/>
    </source>
</evidence>
<dbReference type="Proteomes" id="UP000215127">
    <property type="component" value="Chromosome 5"/>
</dbReference>
<sequence length="69" mass="7532">MHILVLLIACSTLVSVCFEIDAAVLGNQQESGIISAPALICSYQRGIIDGFQRLQPRHSINRSIAPILR</sequence>
<keyword evidence="1" id="KW-0732">Signal</keyword>
<evidence type="ECO:0008006" key="4">
    <source>
        <dbReference type="Google" id="ProtNLM"/>
    </source>
</evidence>
<accession>A0A1X7RTI7</accession>
<keyword evidence="3" id="KW-1185">Reference proteome</keyword>
<dbReference type="EMBL" id="LT853696">
    <property type="protein sequence ID" value="SMQ50709.1"/>
    <property type="molecule type" value="Genomic_DNA"/>
</dbReference>
<gene>
    <name evidence="2" type="ORF">ZT3D7_G5862</name>
</gene>
<protein>
    <recommendedName>
        <fullName evidence="4">Secreted protein</fullName>
    </recommendedName>
</protein>
<name>A0A1X7RTI7_ZYMT9</name>
<feature type="chain" id="PRO_5012123624" description="Secreted protein" evidence="1">
    <location>
        <begin position="18"/>
        <end position="69"/>
    </location>
</feature>
<organism evidence="2 3">
    <name type="scientific">Zymoseptoria tritici (strain ST99CH_3D7)</name>
    <dbReference type="NCBI Taxonomy" id="1276538"/>
    <lineage>
        <taxon>Eukaryota</taxon>
        <taxon>Fungi</taxon>
        <taxon>Dikarya</taxon>
        <taxon>Ascomycota</taxon>
        <taxon>Pezizomycotina</taxon>
        <taxon>Dothideomycetes</taxon>
        <taxon>Dothideomycetidae</taxon>
        <taxon>Mycosphaerellales</taxon>
        <taxon>Mycosphaerellaceae</taxon>
        <taxon>Zymoseptoria</taxon>
    </lineage>
</organism>
<evidence type="ECO:0000313" key="3">
    <source>
        <dbReference type="Proteomes" id="UP000215127"/>
    </source>
</evidence>
<evidence type="ECO:0000313" key="2">
    <source>
        <dbReference type="EMBL" id="SMQ50709.1"/>
    </source>
</evidence>
<proteinExistence type="predicted"/>